<dbReference type="AlphaFoldDB" id="A0A2S4PZJ1"/>
<evidence type="ECO:0000313" key="1">
    <source>
        <dbReference type="EMBL" id="POS87455.1"/>
    </source>
</evidence>
<comment type="caution">
    <text evidence="1">The sequence shown here is derived from an EMBL/GenBank/DDBJ whole genome shotgun (WGS) entry which is preliminary data.</text>
</comment>
<keyword evidence="2" id="KW-1185">Reference proteome</keyword>
<evidence type="ECO:0000313" key="2">
    <source>
        <dbReference type="Proteomes" id="UP000237438"/>
    </source>
</evidence>
<proteinExistence type="predicted"/>
<dbReference type="OrthoDB" id="3606391at2759"/>
<protein>
    <submittedName>
        <fullName evidence="1">Uncharacterized protein</fullName>
    </submittedName>
</protein>
<dbReference type="EMBL" id="PEDP01000124">
    <property type="protein sequence ID" value="POS87455.1"/>
    <property type="molecule type" value="Genomic_DNA"/>
</dbReference>
<reference evidence="1 2" key="1">
    <citation type="submission" date="2017-10" db="EMBL/GenBank/DDBJ databases">
        <title>Development of genomic resources for the powdery mildew, Erysiphe pulchra.</title>
        <authorList>
            <person name="Wadl P.A."/>
            <person name="Mack B.M."/>
            <person name="Moore G."/>
            <person name="Beltz S.B."/>
        </authorList>
    </citation>
    <scope>NUCLEOTIDE SEQUENCE [LARGE SCALE GENOMIC DNA]</scope>
    <source>
        <strain evidence="1">Cflorida</strain>
    </source>
</reference>
<accession>A0A2S4PZJ1</accession>
<organism evidence="1 2">
    <name type="scientific">Erysiphe pulchra</name>
    <dbReference type="NCBI Taxonomy" id="225359"/>
    <lineage>
        <taxon>Eukaryota</taxon>
        <taxon>Fungi</taxon>
        <taxon>Dikarya</taxon>
        <taxon>Ascomycota</taxon>
        <taxon>Pezizomycotina</taxon>
        <taxon>Leotiomycetes</taxon>
        <taxon>Erysiphales</taxon>
        <taxon>Erysiphaceae</taxon>
        <taxon>Erysiphe</taxon>
    </lineage>
</organism>
<dbReference type="Proteomes" id="UP000237438">
    <property type="component" value="Unassembled WGS sequence"/>
</dbReference>
<name>A0A2S4PZJ1_9PEZI</name>
<sequence>MGNTKSQNNDQWRSRTELTVSCLSIPKIIECKIYGGKYSENDVINGLTTSGLKDLLYKVAAILTPGTRSFPKELVEIFAIQQRRKRACHARLILCTTAISNTESTLANFKNEVQKEEAAASKAYLHGIGLGKDKTAVKKVLFAIPRSILNVNSSVRKEKETSSLVKPPQIVENTWSTLTCKGMKKARVTLGTKAQVAPVRKVTQSLTIRDKSTSKVSSTAATTD</sequence>
<gene>
    <name evidence="1" type="ORF">EPUL_000861</name>
</gene>